<protein>
    <submittedName>
        <fullName evidence="3">Uncharacterized protein</fullName>
    </submittedName>
</protein>
<organism evidence="3 4">
    <name type="scientific">Candidatus Ryanbacteria bacterium RIFCSPHIGHO2_02_FULL_45_13b</name>
    <dbReference type="NCBI Taxonomy" id="1802117"/>
    <lineage>
        <taxon>Bacteria</taxon>
        <taxon>Candidatus Ryaniibacteriota</taxon>
    </lineage>
</organism>
<reference evidence="3 4" key="1">
    <citation type="journal article" date="2016" name="Nat. Commun.">
        <title>Thousands of microbial genomes shed light on interconnected biogeochemical processes in an aquifer system.</title>
        <authorList>
            <person name="Anantharaman K."/>
            <person name="Brown C.T."/>
            <person name="Hug L.A."/>
            <person name="Sharon I."/>
            <person name="Castelle C.J."/>
            <person name="Probst A.J."/>
            <person name="Thomas B.C."/>
            <person name="Singh A."/>
            <person name="Wilkins M.J."/>
            <person name="Karaoz U."/>
            <person name="Brodie E.L."/>
            <person name="Williams K.H."/>
            <person name="Hubbard S.S."/>
            <person name="Banfield J.F."/>
        </authorList>
    </citation>
    <scope>NUCLEOTIDE SEQUENCE [LARGE SCALE GENOMIC DNA]</scope>
</reference>
<sequence length="121" mass="13149">MNISLIRTLVVSGMVATPLFAFAQTAFDNLIDTVSGGLNTIIIFLFLVATVIFLFGVVKYISAAGDEEKTKEARQMIIWGVIFLAVMVAVWGFVEIVLDFIFNDEGAFDIPGSGDVPTQPQ</sequence>
<dbReference type="InterPro" id="IPR043993">
    <property type="entry name" value="T4SS_pilin"/>
</dbReference>
<evidence type="ECO:0000256" key="2">
    <source>
        <dbReference type="SAM" id="SignalP"/>
    </source>
</evidence>
<keyword evidence="1" id="KW-0472">Membrane</keyword>
<dbReference type="EMBL" id="MHNN01000002">
    <property type="protein sequence ID" value="OGZ47318.1"/>
    <property type="molecule type" value="Genomic_DNA"/>
</dbReference>
<keyword evidence="2" id="KW-0732">Signal</keyword>
<feature type="chain" id="PRO_5009583000" evidence="2">
    <location>
        <begin position="24"/>
        <end position="121"/>
    </location>
</feature>
<evidence type="ECO:0000313" key="3">
    <source>
        <dbReference type="EMBL" id="OGZ47318.1"/>
    </source>
</evidence>
<feature type="signal peptide" evidence="2">
    <location>
        <begin position="1"/>
        <end position="23"/>
    </location>
</feature>
<accession>A0A1G2GBM3</accession>
<keyword evidence="1" id="KW-0812">Transmembrane</keyword>
<feature type="transmembrane region" description="Helical" evidence="1">
    <location>
        <begin position="76"/>
        <end position="94"/>
    </location>
</feature>
<feature type="transmembrane region" description="Helical" evidence="1">
    <location>
        <begin position="33"/>
        <end position="55"/>
    </location>
</feature>
<keyword evidence="1" id="KW-1133">Transmembrane helix</keyword>
<evidence type="ECO:0000313" key="4">
    <source>
        <dbReference type="Proteomes" id="UP000176576"/>
    </source>
</evidence>
<dbReference type="Pfam" id="PF18895">
    <property type="entry name" value="T4SS_pilin"/>
    <property type="match status" value="1"/>
</dbReference>
<dbReference type="Proteomes" id="UP000176576">
    <property type="component" value="Unassembled WGS sequence"/>
</dbReference>
<name>A0A1G2GBM3_9BACT</name>
<gene>
    <name evidence="3" type="ORF">A3J54_03435</name>
</gene>
<dbReference type="AlphaFoldDB" id="A0A1G2GBM3"/>
<evidence type="ECO:0000256" key="1">
    <source>
        <dbReference type="SAM" id="Phobius"/>
    </source>
</evidence>
<proteinExistence type="predicted"/>
<comment type="caution">
    <text evidence="3">The sequence shown here is derived from an EMBL/GenBank/DDBJ whole genome shotgun (WGS) entry which is preliminary data.</text>
</comment>
<dbReference type="STRING" id="1802117.A3J54_03435"/>